<dbReference type="Proteomes" id="UP000010448">
    <property type="component" value="Unassembled WGS sequence"/>
</dbReference>
<evidence type="ECO:0000313" key="2">
    <source>
        <dbReference type="Proteomes" id="UP000010448"/>
    </source>
</evidence>
<dbReference type="EMBL" id="AMWJ02000002">
    <property type="protein sequence ID" value="NNJ17008.1"/>
    <property type="molecule type" value="Genomic_DNA"/>
</dbReference>
<dbReference type="RefSeq" id="WP_009399117.1">
    <property type="nucleotide sequence ID" value="NZ_AMWJ02000002.1"/>
</dbReference>
<gene>
    <name evidence="1" type="ORF">CSV86_018295</name>
</gene>
<keyword evidence="2" id="KW-1185">Reference proteome</keyword>
<dbReference type="OrthoDB" id="8969741at2"/>
<name>L1M1J9_9PSED</name>
<dbReference type="AlphaFoldDB" id="L1M1J9"/>
<comment type="caution">
    <text evidence="1">The sequence shown here is derived from an EMBL/GenBank/DDBJ whole genome shotgun (WGS) entry which is preliminary data.</text>
</comment>
<evidence type="ECO:0000313" key="1">
    <source>
        <dbReference type="EMBL" id="NNJ17008.1"/>
    </source>
</evidence>
<accession>L1M1J9</accession>
<reference evidence="1 2" key="1">
    <citation type="journal article" date="2013" name="Genome Announc.">
        <title>Genome Sequence of Naphthalene-Degrading Soil Bacterium Pseudomonas putida CSV86.</title>
        <authorList>
            <person name="Phale P.S."/>
            <person name="Paliwal V."/>
            <person name="Raju S.C."/>
            <person name="Modak A."/>
            <person name="Purohit H.J."/>
        </authorList>
    </citation>
    <scope>NUCLEOTIDE SEQUENCE [LARGE SCALE GENOMIC DNA]</scope>
    <source>
        <strain evidence="1 2">CSV86</strain>
    </source>
</reference>
<proteinExistence type="predicted"/>
<protein>
    <submittedName>
        <fullName evidence="1">Uncharacterized protein</fullName>
    </submittedName>
</protein>
<organism evidence="1 2">
    <name type="scientific">Pseudomonas bharatica CSV86</name>
    <dbReference type="NCBI Taxonomy" id="1005395"/>
    <lineage>
        <taxon>Bacteria</taxon>
        <taxon>Pseudomonadati</taxon>
        <taxon>Pseudomonadota</taxon>
        <taxon>Gammaproteobacteria</taxon>
        <taxon>Pseudomonadales</taxon>
        <taxon>Pseudomonadaceae</taxon>
        <taxon>Pseudomonas</taxon>
        <taxon>Pseudomonas bharatica</taxon>
    </lineage>
</organism>
<sequence>MTLLSEFELHEDAPVYQGTASPEAIEITVGKLYSEVVHRYSTYEAVVRSHFCQRMREAYGDDENLDPEVQYAFAFARHTYDYVSEEELLEIEAEDSNNGICSHGLNWLTCPCGCFEVD</sequence>